<evidence type="ECO:0000313" key="4">
    <source>
        <dbReference type="Proteomes" id="UP000270224"/>
    </source>
</evidence>
<keyword evidence="2" id="KW-0732">Signal</keyword>
<feature type="chain" id="PRO_5017981451" evidence="2">
    <location>
        <begin position="21"/>
        <end position="115"/>
    </location>
</feature>
<dbReference type="OrthoDB" id="9942954at2"/>
<protein>
    <submittedName>
        <fullName evidence="3">Uncharacterized protein</fullName>
    </submittedName>
</protein>
<accession>A0A3N0X009</accession>
<keyword evidence="1" id="KW-1133">Transmembrane helix</keyword>
<feature type="signal peptide" evidence="2">
    <location>
        <begin position="1"/>
        <end position="20"/>
    </location>
</feature>
<name>A0A3N0X009_9FLAO</name>
<dbReference type="EMBL" id="RJUG01000001">
    <property type="protein sequence ID" value="ROI10583.1"/>
    <property type="molecule type" value="Genomic_DNA"/>
</dbReference>
<reference evidence="4" key="1">
    <citation type="submission" date="2018-11" db="EMBL/GenBank/DDBJ databases">
        <title>Proposal to divide the Flavobacteriaceae and reorganize its genera based on Amino Acid Identity values calculated from whole genome sequences.</title>
        <authorList>
            <person name="Nicholson A.C."/>
            <person name="Gulvik C.A."/>
            <person name="Whitney A.M."/>
            <person name="Humrighouse B.W."/>
            <person name="Bell M."/>
            <person name="Holmes B."/>
            <person name="Steigerwalt A."/>
            <person name="Villarma A."/>
            <person name="Sheth M."/>
            <person name="Batra D."/>
            <person name="Pryor J."/>
            <person name="Bernardet J.-F."/>
            <person name="Hugo C."/>
            <person name="Kampfer P."/>
            <person name="Newman J."/>
            <person name="Mcquiston J.R."/>
        </authorList>
    </citation>
    <scope>NUCLEOTIDE SEQUENCE [LARGE SCALE GENOMIC DNA]</scope>
    <source>
        <strain evidence="4">H3056</strain>
    </source>
</reference>
<reference evidence="4" key="2">
    <citation type="submission" date="2018-11" db="EMBL/GenBank/DDBJ databases">
        <title>Proposal to divide the Flavobacteriaceae and reorganize its genera based on Amino Acid Identity values calculated from whole genome sequences.</title>
        <authorList>
            <person name="Nicholson A.C."/>
            <person name="Gulvik C.A."/>
            <person name="Whitney A.M."/>
            <person name="Humrighouse B.W."/>
            <person name="Bell M."/>
            <person name="Holmens B."/>
            <person name="Steigerwalt A."/>
            <person name="Villarma A."/>
            <person name="Sheth M."/>
            <person name="Batra D."/>
            <person name="Pryor J."/>
            <person name="Bernardet J.-F."/>
            <person name="Hugo C."/>
            <person name="Kampfer P."/>
            <person name="Newman J."/>
            <person name="Mcquiston J.R."/>
        </authorList>
    </citation>
    <scope>NUCLEOTIDE SEQUENCE [LARGE SCALE GENOMIC DNA]</scope>
    <source>
        <strain evidence="4">H3056</strain>
    </source>
</reference>
<evidence type="ECO:0000256" key="1">
    <source>
        <dbReference type="SAM" id="Phobius"/>
    </source>
</evidence>
<evidence type="ECO:0000313" key="3">
    <source>
        <dbReference type="EMBL" id="ROI10583.1"/>
    </source>
</evidence>
<organism evidence="3 4">
    <name type="scientific">Kaistella daneshvariae</name>
    <dbReference type="NCBI Taxonomy" id="2487074"/>
    <lineage>
        <taxon>Bacteria</taxon>
        <taxon>Pseudomonadati</taxon>
        <taxon>Bacteroidota</taxon>
        <taxon>Flavobacteriia</taxon>
        <taxon>Flavobacteriales</taxon>
        <taxon>Weeksellaceae</taxon>
        <taxon>Chryseobacterium group</taxon>
        <taxon>Kaistella</taxon>
    </lineage>
</organism>
<keyword evidence="1" id="KW-0472">Membrane</keyword>
<evidence type="ECO:0000256" key="2">
    <source>
        <dbReference type="SAM" id="SignalP"/>
    </source>
</evidence>
<dbReference type="RefSeq" id="WP_123264674.1">
    <property type="nucleotide sequence ID" value="NZ_RJUG01000001.1"/>
</dbReference>
<sequence length="115" mass="12258">MKTLALILSLLFLVNCYSYKAVSESTAVPESGKTYEITLKNNEKLLVTNLTKDSNEYTYTDKNGKTGMLAGDSVLLLRERKFSYGKTIGLVAGALGIVTVVAVGAAIADFGGSIQ</sequence>
<dbReference type="AlphaFoldDB" id="A0A3N0X009"/>
<dbReference type="Proteomes" id="UP000270224">
    <property type="component" value="Unassembled WGS sequence"/>
</dbReference>
<comment type="caution">
    <text evidence="3">The sequence shown here is derived from an EMBL/GenBank/DDBJ whole genome shotgun (WGS) entry which is preliminary data.</text>
</comment>
<gene>
    <name evidence="3" type="ORF">EGI11_01410</name>
</gene>
<keyword evidence="1" id="KW-0812">Transmembrane</keyword>
<feature type="transmembrane region" description="Helical" evidence="1">
    <location>
        <begin position="87"/>
        <end position="108"/>
    </location>
</feature>
<proteinExistence type="predicted"/>